<dbReference type="InterPro" id="IPR009645">
    <property type="entry name" value="GguC"/>
</dbReference>
<sequence>MRSVAHSSLRLAQIHRDGQRAVVATEGGASRVVKNTASVLELAQAAIAAGRSLQAEIETRGLGEGVDLAALLKAGQVLAPIDHPDPNHVMVAGTGLTHLGSAEGRDKMHKDLADLSKATDSMKMFRMGLDGGRPEHGTAGVQPEWFYKGDGSTLVPPQGAFPSPSFALDAGEEPELAGIYVNGPDGTPWRIGFALGNEFSDHVTERQNYLYLAHSKLRVSSIGPELLVGEPPADIRGTSRILRDGKVVWEKPFLTGEANMSHTLANLEGHHFKYRLFRQPGDVNVHYFGTATLSVSDGFQTREGDVFEISAEPFGLPLANAIGRAEAPWPVVKVL</sequence>
<keyword evidence="1" id="KW-0378">Hydrolase</keyword>
<comment type="caution">
    <text evidence="1">The sequence shown here is derived from an EMBL/GenBank/DDBJ whole genome shotgun (WGS) entry which is preliminary data.</text>
</comment>
<proteinExistence type="predicted"/>
<accession>A0ABQ6CFK7</accession>
<keyword evidence="2" id="KW-1185">Reference proteome</keyword>
<dbReference type="GO" id="GO:0016787">
    <property type="term" value="F:hydrolase activity"/>
    <property type="evidence" value="ECO:0007669"/>
    <property type="project" value="UniProtKB-KW"/>
</dbReference>
<name>A0ABQ6CFK7_9HYPH</name>
<dbReference type="EMBL" id="BSPC01000011">
    <property type="protein sequence ID" value="GLS18397.1"/>
    <property type="molecule type" value="Genomic_DNA"/>
</dbReference>
<evidence type="ECO:0000313" key="1">
    <source>
        <dbReference type="EMBL" id="GLS18397.1"/>
    </source>
</evidence>
<dbReference type="SUPFAM" id="SSF56529">
    <property type="entry name" value="FAH"/>
    <property type="match status" value="1"/>
</dbReference>
<dbReference type="NCBIfam" id="NF040903">
    <property type="entry name" value="GguC"/>
    <property type="match status" value="1"/>
</dbReference>
<protein>
    <submittedName>
        <fullName evidence="1">Fumarylacetoacetate hydrolase</fullName>
    </submittedName>
</protein>
<gene>
    <name evidence="1" type="ORF">GCM10007874_14140</name>
</gene>
<reference evidence="2" key="1">
    <citation type="journal article" date="2019" name="Int. J. Syst. Evol. Microbiol.">
        <title>The Global Catalogue of Microorganisms (GCM) 10K type strain sequencing project: providing services to taxonomists for standard genome sequencing and annotation.</title>
        <authorList>
            <consortium name="The Broad Institute Genomics Platform"/>
            <consortium name="The Broad Institute Genome Sequencing Center for Infectious Disease"/>
            <person name="Wu L."/>
            <person name="Ma J."/>
        </authorList>
    </citation>
    <scope>NUCLEOTIDE SEQUENCE [LARGE SCALE GENOMIC DNA]</scope>
    <source>
        <strain evidence="2">NBRC 101365</strain>
    </source>
</reference>
<dbReference type="InterPro" id="IPR036663">
    <property type="entry name" value="Fumarylacetoacetase_C_sf"/>
</dbReference>
<dbReference type="Proteomes" id="UP001156882">
    <property type="component" value="Unassembled WGS sequence"/>
</dbReference>
<evidence type="ECO:0000313" key="2">
    <source>
        <dbReference type="Proteomes" id="UP001156882"/>
    </source>
</evidence>
<dbReference type="PIRSF" id="PIRSF033905">
    <property type="entry name" value="UCP033905"/>
    <property type="match status" value="1"/>
</dbReference>
<organism evidence="1 2">
    <name type="scientific">Labrys miyagiensis</name>
    <dbReference type="NCBI Taxonomy" id="346912"/>
    <lineage>
        <taxon>Bacteria</taxon>
        <taxon>Pseudomonadati</taxon>
        <taxon>Pseudomonadota</taxon>
        <taxon>Alphaproteobacteria</taxon>
        <taxon>Hyphomicrobiales</taxon>
        <taxon>Xanthobacteraceae</taxon>
        <taxon>Labrys</taxon>
    </lineage>
</organism>
<dbReference type="Gene3D" id="3.90.850.10">
    <property type="entry name" value="Fumarylacetoacetase-like, C-terminal domain"/>
    <property type="match status" value="1"/>
</dbReference>